<feature type="compositionally biased region" description="Low complexity" evidence="3">
    <location>
        <begin position="792"/>
        <end position="805"/>
    </location>
</feature>
<feature type="compositionally biased region" description="Pro residues" evidence="3">
    <location>
        <begin position="753"/>
        <end position="791"/>
    </location>
</feature>
<dbReference type="GO" id="GO:0009982">
    <property type="term" value="F:pseudouridine synthase activity"/>
    <property type="evidence" value="ECO:0007669"/>
    <property type="project" value="InterPro"/>
</dbReference>
<dbReference type="Gene3D" id="3.30.2350.20">
    <property type="entry name" value="TruD, catalytic domain"/>
    <property type="match status" value="1"/>
</dbReference>
<dbReference type="Pfam" id="PF01142">
    <property type="entry name" value="TruD"/>
    <property type="match status" value="2"/>
</dbReference>
<dbReference type="InterPro" id="IPR011760">
    <property type="entry name" value="PsdUridine_synth_TruD_insert"/>
</dbReference>
<accession>A0A7M5UKJ6</accession>
<dbReference type="RefSeq" id="XP_066916530.1">
    <property type="nucleotide sequence ID" value="XM_067060429.1"/>
</dbReference>
<dbReference type="PANTHER" id="PTHR13326:SF21">
    <property type="entry name" value="PSEUDOURIDYLATE SYNTHASE PUS7L"/>
    <property type="match status" value="1"/>
</dbReference>
<dbReference type="InterPro" id="IPR042214">
    <property type="entry name" value="TruD_catalytic"/>
</dbReference>
<keyword evidence="2" id="KW-0413">Isomerase</keyword>
<feature type="region of interest" description="Disordered" evidence="3">
    <location>
        <begin position="871"/>
        <end position="894"/>
    </location>
</feature>
<dbReference type="InterPro" id="IPR001656">
    <property type="entry name" value="PsdUridine_synth_TruD"/>
</dbReference>
<feature type="region of interest" description="Disordered" evidence="3">
    <location>
        <begin position="413"/>
        <end position="435"/>
    </location>
</feature>
<feature type="region of interest" description="Disordered" evidence="3">
    <location>
        <begin position="367"/>
        <end position="400"/>
    </location>
</feature>
<feature type="region of interest" description="Disordered" evidence="3">
    <location>
        <begin position="652"/>
        <end position="852"/>
    </location>
</feature>
<dbReference type="Proteomes" id="UP000594262">
    <property type="component" value="Unplaced"/>
</dbReference>
<dbReference type="GO" id="GO:0003723">
    <property type="term" value="F:RNA binding"/>
    <property type="evidence" value="ECO:0007669"/>
    <property type="project" value="InterPro"/>
</dbReference>
<feature type="domain" description="TRUD" evidence="4">
    <location>
        <begin position="158"/>
        <end position="313"/>
    </location>
</feature>
<evidence type="ECO:0000256" key="2">
    <source>
        <dbReference type="ARBA" id="ARBA00023235"/>
    </source>
</evidence>
<feature type="compositionally biased region" description="Pro residues" evidence="3">
    <location>
        <begin position="806"/>
        <end position="850"/>
    </location>
</feature>
<dbReference type="OrthoDB" id="447290at2759"/>
<dbReference type="AlphaFoldDB" id="A0A7M5UKJ6"/>
<proteinExistence type="inferred from homology"/>
<feature type="compositionally biased region" description="Basic and acidic residues" evidence="3">
    <location>
        <begin position="386"/>
        <end position="400"/>
    </location>
</feature>
<dbReference type="PROSITE" id="PS50984">
    <property type="entry name" value="TRUD"/>
    <property type="match status" value="1"/>
</dbReference>
<dbReference type="GO" id="GO:0001522">
    <property type="term" value="P:pseudouridine synthesis"/>
    <property type="evidence" value="ECO:0007669"/>
    <property type="project" value="InterPro"/>
</dbReference>
<keyword evidence="6" id="KW-1185">Reference proteome</keyword>
<evidence type="ECO:0000313" key="5">
    <source>
        <dbReference type="EnsemblMetazoa" id="CLYHEMP011210.1"/>
    </source>
</evidence>
<sequence>MIPNNELYTEKDETGNTWMVAKHKTSEDTIKEQIKQVSKLYCHFVIFRQNVDPYDIVTTLCRKLHFQRHDFSLPTKLNYQNSTMVQKVSVRFKPSDSRDRLLQLNNEVQNFKIGNCILKKHGRSGSLIGNHFEVVIRNVSNPYDYFIEEVSEHWAKTGFINYFGFDYYGSGKVNLGKFMLHCADTTLQMKLPNRERQFHLKAYQAVTWNKFASYRIKQYGLQPIIGDLVLTKGKDSTGISIVKSITAEDINQKQYTVEQVVLPYPGHGLKYPENLCLNYMSNILQQDGIELINIPRRRGDMSLICGYRPIISKPQNVEWDLVSYDDPTLPLIENDYEHLFRLAAHNFKYRQMKIKYEEAVRKKTLNGASEAMSKPDNEESGTSGLECKETEESDEDLAKGIDVDELYQGIGLESEEQPSSSDGLPEKPPSFEFRPQLGVENGLYKALRLRFMLSQEAFGTSALREIMSTCPPYDPVNVSQPPIQSCTAQTSLQNPIAPLLQVSTAQPLPENPQPPLQNYTAPPLLINPTSTTPLRNPTAPLIVKNAVTQPMQQSLTVLPLLQNPTAKPLLINPAAQPLVRPLVRILTAPPVLPTPRLLHNPTVQLVQPLQKSHNILPLQQIPTPPPNLLNPIQILVAQPPPQNAPAPTLLLNPTAQPTLPNPIAPPPLRNHIAPPSLLNPTPPPSLQNTTPLPPLQSSTIQPLMDISTTQPPLRNPTSQPSLRNFNRPTLSQNPNRPLFLRNPIRPPLLTNPNGPPLLPNPNGPPLLPNPNGPPLLPNPNGPPLLPNPNRPPLLLNPNGPALLPNPNGPPLLPIPNGPPLLPIPNGPPLLPNPNGPPLLPNPNGPQPQNLPIPDERIYLQDRFSDELVAPIGFSQPSSNPPSLMEIEIKDHFYK</sequence>
<evidence type="ECO:0000259" key="4">
    <source>
        <dbReference type="PROSITE" id="PS50984"/>
    </source>
</evidence>
<reference evidence="5" key="1">
    <citation type="submission" date="2021-01" db="UniProtKB">
        <authorList>
            <consortium name="EnsemblMetazoa"/>
        </authorList>
    </citation>
    <scope>IDENTIFICATION</scope>
</reference>
<protein>
    <recommendedName>
        <fullName evidence="4">TRUD domain-containing protein</fullName>
    </recommendedName>
</protein>
<evidence type="ECO:0000256" key="1">
    <source>
        <dbReference type="ARBA" id="ARBA00007953"/>
    </source>
</evidence>
<feature type="compositionally biased region" description="Polar residues" evidence="3">
    <location>
        <begin position="698"/>
        <end position="735"/>
    </location>
</feature>
<dbReference type="InterPro" id="IPR020103">
    <property type="entry name" value="PsdUridine_synth_cat_dom_sf"/>
</dbReference>
<feature type="compositionally biased region" description="Pro residues" evidence="3">
    <location>
        <begin position="659"/>
        <end position="668"/>
    </location>
</feature>
<evidence type="ECO:0000256" key="3">
    <source>
        <dbReference type="SAM" id="MobiDB-lite"/>
    </source>
</evidence>
<organism evidence="5 6">
    <name type="scientific">Clytia hemisphaerica</name>
    <dbReference type="NCBI Taxonomy" id="252671"/>
    <lineage>
        <taxon>Eukaryota</taxon>
        <taxon>Metazoa</taxon>
        <taxon>Cnidaria</taxon>
        <taxon>Hydrozoa</taxon>
        <taxon>Hydroidolina</taxon>
        <taxon>Leptothecata</taxon>
        <taxon>Obeliida</taxon>
        <taxon>Clytiidae</taxon>
        <taxon>Clytia</taxon>
    </lineage>
</organism>
<name>A0A7M5UKJ6_9CNID</name>
<dbReference type="PANTHER" id="PTHR13326">
    <property type="entry name" value="TRNA PSEUDOURIDINE SYNTHASE D"/>
    <property type="match status" value="1"/>
</dbReference>
<dbReference type="GeneID" id="136803709"/>
<dbReference type="GO" id="GO:0005634">
    <property type="term" value="C:nucleus"/>
    <property type="evidence" value="ECO:0007669"/>
    <property type="project" value="TreeGrafter"/>
</dbReference>
<evidence type="ECO:0000313" key="6">
    <source>
        <dbReference type="Proteomes" id="UP000594262"/>
    </source>
</evidence>
<dbReference type="SUPFAM" id="SSF55120">
    <property type="entry name" value="Pseudouridine synthase"/>
    <property type="match status" value="1"/>
</dbReference>
<comment type="similarity">
    <text evidence="1">Belongs to the pseudouridine synthase TruD family.</text>
</comment>
<dbReference type="EnsemblMetazoa" id="CLYHEMT011210.1">
    <property type="protein sequence ID" value="CLYHEMP011210.1"/>
    <property type="gene ID" value="CLYHEMG011210"/>
</dbReference>